<reference evidence="2 3" key="1">
    <citation type="journal article" date="2009" name="Genome Biol.">
        <title>Genomic and genetic analyses of diversity and plant interactions of Pseudomonas fluorescens.</title>
        <authorList>
            <person name="Silby M.W."/>
            <person name="Cerdeno-Tarraga A.M."/>
            <person name="Vernikos G.S."/>
            <person name="Giddens S.R."/>
            <person name="Jackson R.W."/>
            <person name="Preston G.M."/>
            <person name="Zhang X.X."/>
            <person name="Moon C.D."/>
            <person name="Gehrig S.M."/>
            <person name="Godfrey S.A."/>
            <person name="Knight C.G."/>
            <person name="Malone J.G."/>
            <person name="Robinson Z."/>
            <person name="Spiers A.J."/>
            <person name="Harris S."/>
            <person name="Challis G.L."/>
            <person name="Yaxley A.M."/>
            <person name="Harris D."/>
            <person name="Seeger K."/>
            <person name="Murphy L."/>
            <person name="Rutter S."/>
            <person name="Squares R."/>
            <person name="Quail M.A."/>
            <person name="Saunders E."/>
            <person name="Mavromatis K."/>
            <person name="Brettin T.S."/>
            <person name="Bentley S.D."/>
            <person name="Hothersall J."/>
            <person name="Stephens E."/>
            <person name="Thomas C.M."/>
            <person name="Parkhill J."/>
            <person name="Levy S.B."/>
            <person name="Rainey P.B."/>
            <person name="Thomson N.R."/>
        </authorList>
    </citation>
    <scope>NUCLEOTIDE SEQUENCE [LARGE SCALE GENOMIC DNA]</scope>
    <source>
        <strain evidence="2 3">Pf0-1</strain>
    </source>
</reference>
<feature type="chain" id="PRO_5004227211" description="Lipoprotein" evidence="1">
    <location>
        <begin position="24"/>
        <end position="128"/>
    </location>
</feature>
<evidence type="ECO:0008006" key="4">
    <source>
        <dbReference type="Google" id="ProtNLM"/>
    </source>
</evidence>
<accession>Q3KDC6</accession>
<keyword evidence="1" id="KW-0732">Signal</keyword>
<dbReference type="eggNOG" id="COG5645">
    <property type="taxonomic scope" value="Bacteria"/>
</dbReference>
<gene>
    <name evidence="2" type="ordered locus">Pfl01_2488</name>
</gene>
<dbReference type="Proteomes" id="UP000002704">
    <property type="component" value="Chromosome"/>
</dbReference>
<dbReference type="HOGENOM" id="CLU_1957672_0_0_6"/>
<evidence type="ECO:0000256" key="1">
    <source>
        <dbReference type="SAM" id="SignalP"/>
    </source>
</evidence>
<dbReference type="Pfam" id="PF07119">
    <property type="entry name" value="DUF1375"/>
    <property type="match status" value="1"/>
</dbReference>
<evidence type="ECO:0000313" key="2">
    <source>
        <dbReference type="EMBL" id="ABA74229.1"/>
    </source>
</evidence>
<dbReference type="AlphaFoldDB" id="Q3KDC6"/>
<dbReference type="KEGG" id="pfo:Pfl01_2488"/>
<feature type="signal peptide" evidence="1">
    <location>
        <begin position="1"/>
        <end position="23"/>
    </location>
</feature>
<protein>
    <recommendedName>
        <fullName evidence="4">Lipoprotein</fullName>
    </recommendedName>
</protein>
<dbReference type="InterPro" id="IPR010780">
    <property type="entry name" value="DUF1375"/>
</dbReference>
<organism evidence="2 3">
    <name type="scientific">Pseudomonas fluorescens (strain Pf0-1)</name>
    <dbReference type="NCBI Taxonomy" id="205922"/>
    <lineage>
        <taxon>Bacteria</taxon>
        <taxon>Pseudomonadati</taxon>
        <taxon>Pseudomonadota</taxon>
        <taxon>Gammaproteobacteria</taxon>
        <taxon>Pseudomonadales</taxon>
        <taxon>Pseudomonadaceae</taxon>
        <taxon>Pseudomonas</taxon>
    </lineage>
</organism>
<proteinExistence type="predicted"/>
<dbReference type="PROSITE" id="PS51257">
    <property type="entry name" value="PROKAR_LIPOPROTEIN"/>
    <property type="match status" value="1"/>
</dbReference>
<evidence type="ECO:0000313" key="3">
    <source>
        <dbReference type="Proteomes" id="UP000002704"/>
    </source>
</evidence>
<sequence length="128" mass="13782">MKIQATMLAVLMLAGCGTVQTVAFSDKFSTDQLKAKKSYCGAVPRIYSGVTYDFCMLHAEKPDDVDAFNYKNATPGLLVDAAVSGVLDTLLLPTRSTSNRLMAASRSIDRLLSLSQATKNPLSRVSCL</sequence>
<name>Q3KDC6_PSEPF</name>
<dbReference type="EMBL" id="CP000094">
    <property type="protein sequence ID" value="ABA74229.1"/>
    <property type="molecule type" value="Genomic_DNA"/>
</dbReference>